<evidence type="ECO:0000313" key="3">
    <source>
        <dbReference type="EMBL" id="KPI96754.1"/>
    </source>
</evidence>
<keyword evidence="1" id="KW-0406">Ion transport</keyword>
<dbReference type="PROSITE" id="PS50042">
    <property type="entry name" value="CNMP_BINDING_3"/>
    <property type="match status" value="1"/>
</dbReference>
<dbReference type="GO" id="GO:0044877">
    <property type="term" value="F:protein-containing complex binding"/>
    <property type="evidence" value="ECO:0007669"/>
    <property type="project" value="TreeGrafter"/>
</dbReference>
<evidence type="ECO:0000259" key="2">
    <source>
        <dbReference type="PROSITE" id="PS50042"/>
    </source>
</evidence>
<sequence length="162" mass="18402">MTKLTITEKQNGCFHAIPASLKKEIIISSYGKYMSRIPYFYDFPQNLIEEIVLLLIEEVYLESDVVVEASLSSDGLIIVDVGVLAVRSSVDENTQYLIDGDYFGEISLVTDESYASPSVVAMISCKLLFLDKNAFRNMMRRYPKLFFAMKEQIVSKFSPLKL</sequence>
<evidence type="ECO:0000313" key="4">
    <source>
        <dbReference type="Proteomes" id="UP000053268"/>
    </source>
</evidence>
<keyword evidence="3" id="KW-0407">Ion channel</keyword>
<reference evidence="3 4" key="1">
    <citation type="journal article" date="2015" name="Nat. Commun.">
        <title>Outbred genome sequencing and CRISPR/Cas9 gene editing in butterflies.</title>
        <authorList>
            <person name="Li X."/>
            <person name="Fan D."/>
            <person name="Zhang W."/>
            <person name="Liu G."/>
            <person name="Zhang L."/>
            <person name="Zhao L."/>
            <person name="Fang X."/>
            <person name="Chen L."/>
            <person name="Dong Y."/>
            <person name="Chen Y."/>
            <person name="Ding Y."/>
            <person name="Zhao R."/>
            <person name="Feng M."/>
            <person name="Zhu Y."/>
            <person name="Feng Y."/>
            <person name="Jiang X."/>
            <person name="Zhu D."/>
            <person name="Xiang H."/>
            <person name="Feng X."/>
            <person name="Li S."/>
            <person name="Wang J."/>
            <person name="Zhang G."/>
            <person name="Kronforst M.R."/>
            <person name="Wang W."/>
        </authorList>
    </citation>
    <scope>NUCLEOTIDE SEQUENCE [LARGE SCALE GENOMIC DNA]</scope>
    <source>
        <strain evidence="3">Ya'a_city_454_Px</strain>
        <tissue evidence="3">Whole body</tissue>
    </source>
</reference>
<dbReference type="InterPro" id="IPR014710">
    <property type="entry name" value="RmlC-like_jellyroll"/>
</dbReference>
<dbReference type="PANTHER" id="PTHR45638">
    <property type="entry name" value="CYCLIC NUCLEOTIDE-GATED CATION CHANNEL SUBUNIT A"/>
    <property type="match status" value="1"/>
</dbReference>
<dbReference type="Gene3D" id="2.60.120.10">
    <property type="entry name" value="Jelly Rolls"/>
    <property type="match status" value="1"/>
</dbReference>
<dbReference type="STRING" id="66420.A0A194PVG7"/>
<dbReference type="SMART" id="SM00100">
    <property type="entry name" value="cNMP"/>
    <property type="match status" value="1"/>
</dbReference>
<name>A0A194PVG7_PAPXU</name>
<dbReference type="InterPro" id="IPR050866">
    <property type="entry name" value="CNG_cation_channel"/>
</dbReference>
<evidence type="ECO:0000256" key="1">
    <source>
        <dbReference type="ARBA" id="ARBA00023286"/>
    </source>
</evidence>
<keyword evidence="4" id="KW-1185">Reference proteome</keyword>
<dbReference type="EMBL" id="KQ459593">
    <property type="protein sequence ID" value="KPI96754.1"/>
    <property type="molecule type" value="Genomic_DNA"/>
</dbReference>
<keyword evidence="1" id="KW-0813">Transport</keyword>
<dbReference type="InterPro" id="IPR018490">
    <property type="entry name" value="cNMP-bd_dom_sf"/>
</dbReference>
<dbReference type="SUPFAM" id="SSF51206">
    <property type="entry name" value="cAMP-binding domain-like"/>
    <property type="match status" value="1"/>
</dbReference>
<protein>
    <submittedName>
        <fullName evidence="3">Potassium channel KOR1</fullName>
    </submittedName>
</protein>
<feature type="domain" description="Cyclic nucleotide-binding" evidence="2">
    <location>
        <begin position="39"/>
        <end position="156"/>
    </location>
</feature>
<dbReference type="InterPro" id="IPR000595">
    <property type="entry name" value="cNMP-bd_dom"/>
</dbReference>
<keyword evidence="1" id="KW-1071">Ligand-gated ion channel</keyword>
<dbReference type="PANTHER" id="PTHR45638:SF11">
    <property type="entry name" value="CYCLIC NUCLEOTIDE-GATED CATION CHANNEL SUBUNIT A"/>
    <property type="match status" value="1"/>
</dbReference>
<dbReference type="Proteomes" id="UP000053268">
    <property type="component" value="Unassembled WGS sequence"/>
</dbReference>
<organism evidence="3 4">
    <name type="scientific">Papilio xuthus</name>
    <name type="common">Asian swallowtail butterfly</name>
    <dbReference type="NCBI Taxonomy" id="66420"/>
    <lineage>
        <taxon>Eukaryota</taxon>
        <taxon>Metazoa</taxon>
        <taxon>Ecdysozoa</taxon>
        <taxon>Arthropoda</taxon>
        <taxon>Hexapoda</taxon>
        <taxon>Insecta</taxon>
        <taxon>Pterygota</taxon>
        <taxon>Neoptera</taxon>
        <taxon>Endopterygota</taxon>
        <taxon>Lepidoptera</taxon>
        <taxon>Glossata</taxon>
        <taxon>Ditrysia</taxon>
        <taxon>Papilionoidea</taxon>
        <taxon>Papilionidae</taxon>
        <taxon>Papilioninae</taxon>
        <taxon>Papilio</taxon>
    </lineage>
</organism>
<dbReference type="CDD" id="cd00038">
    <property type="entry name" value="CAP_ED"/>
    <property type="match status" value="1"/>
</dbReference>
<accession>A0A194PVG7</accession>
<gene>
    <name evidence="3" type="ORF">RR46_12784</name>
</gene>
<dbReference type="GO" id="GO:0005221">
    <property type="term" value="F:intracellularly cyclic nucleotide-activated monoatomic cation channel activity"/>
    <property type="evidence" value="ECO:0007669"/>
    <property type="project" value="InterPro"/>
</dbReference>
<dbReference type="Pfam" id="PF00027">
    <property type="entry name" value="cNMP_binding"/>
    <property type="match status" value="1"/>
</dbReference>
<proteinExistence type="predicted"/>
<dbReference type="AlphaFoldDB" id="A0A194PVG7"/>